<dbReference type="InterPro" id="IPR052360">
    <property type="entry name" value="Transcr_Regulatory_Proteins"/>
</dbReference>
<dbReference type="EMBL" id="NPIC01000002">
    <property type="protein sequence ID" value="RDL38940.1"/>
    <property type="molecule type" value="Genomic_DNA"/>
</dbReference>
<comment type="caution">
    <text evidence="9">The sequence shown here is derived from an EMBL/GenBank/DDBJ whole genome shotgun (WGS) entry which is preliminary data.</text>
</comment>
<dbReference type="PROSITE" id="PS50048">
    <property type="entry name" value="ZN2_CY6_FUNGAL_2"/>
    <property type="match status" value="1"/>
</dbReference>
<dbReference type="RefSeq" id="XP_031871596.1">
    <property type="nucleotide sequence ID" value="XM_032011903.1"/>
</dbReference>
<dbReference type="InterPro" id="IPR001138">
    <property type="entry name" value="Zn2Cys6_DnaBD"/>
</dbReference>
<feature type="compositionally biased region" description="Low complexity" evidence="7">
    <location>
        <begin position="56"/>
        <end position="73"/>
    </location>
</feature>
<dbReference type="GO" id="GO:0000981">
    <property type="term" value="F:DNA-binding transcription factor activity, RNA polymerase II-specific"/>
    <property type="evidence" value="ECO:0007669"/>
    <property type="project" value="InterPro"/>
</dbReference>
<reference evidence="9 10" key="1">
    <citation type="journal article" date="2018" name="IMA Fungus">
        <title>IMA Genome-F 9: Draft genome sequence of Annulohypoxylon stygium, Aspergillus mulundensis, Berkeleyomyces basicola (syn. Thielaviopsis basicola), Ceratocystis smalleyi, two Cercospora beticola strains, Coleophoma cylindrospora, Fusarium fracticaudum, Phialophora cf. hyalina, and Morchella septimelata.</title>
        <authorList>
            <person name="Wingfield B.D."/>
            <person name="Bills G.F."/>
            <person name="Dong Y."/>
            <person name="Huang W."/>
            <person name="Nel W.J."/>
            <person name="Swalarsk-Parry B.S."/>
            <person name="Vaghefi N."/>
            <person name="Wilken P.M."/>
            <person name="An Z."/>
            <person name="de Beer Z.W."/>
            <person name="De Vos L."/>
            <person name="Chen L."/>
            <person name="Duong T.A."/>
            <person name="Gao Y."/>
            <person name="Hammerbacher A."/>
            <person name="Kikkert J.R."/>
            <person name="Li Y."/>
            <person name="Li H."/>
            <person name="Li K."/>
            <person name="Li Q."/>
            <person name="Liu X."/>
            <person name="Ma X."/>
            <person name="Naidoo K."/>
            <person name="Pethybridge S.J."/>
            <person name="Sun J."/>
            <person name="Steenkamp E.T."/>
            <person name="van der Nest M.A."/>
            <person name="van Wyk S."/>
            <person name="Wingfield M.J."/>
            <person name="Xiong C."/>
            <person name="Yue Q."/>
            <person name="Zhang X."/>
        </authorList>
    </citation>
    <scope>NUCLEOTIDE SEQUENCE [LARGE SCALE GENOMIC DNA]</scope>
    <source>
        <strain evidence="9 10">BP 5553</strain>
    </source>
</reference>
<dbReference type="SUPFAM" id="SSF57701">
    <property type="entry name" value="Zn2/Cys6 DNA-binding domain"/>
    <property type="match status" value="1"/>
</dbReference>
<protein>
    <recommendedName>
        <fullName evidence="8">Zn(2)-C6 fungal-type domain-containing protein</fullName>
    </recommendedName>
</protein>
<gene>
    <name evidence="9" type="ORF">BP5553_03280</name>
</gene>
<accession>A0A370TTV2</accession>
<dbReference type="AlphaFoldDB" id="A0A370TTV2"/>
<dbReference type="GO" id="GO:0008270">
    <property type="term" value="F:zinc ion binding"/>
    <property type="evidence" value="ECO:0007669"/>
    <property type="project" value="InterPro"/>
</dbReference>
<evidence type="ECO:0000256" key="4">
    <source>
        <dbReference type="ARBA" id="ARBA00023125"/>
    </source>
</evidence>
<keyword evidence="6" id="KW-0539">Nucleus</keyword>
<dbReference type="PROSITE" id="PS00463">
    <property type="entry name" value="ZN2_CY6_FUNGAL_1"/>
    <property type="match status" value="1"/>
</dbReference>
<dbReference type="Proteomes" id="UP000254866">
    <property type="component" value="Unassembled WGS sequence"/>
</dbReference>
<dbReference type="Pfam" id="PF11951">
    <property type="entry name" value="Fungal_trans_2"/>
    <property type="match status" value="1"/>
</dbReference>
<dbReference type="GeneID" id="43596129"/>
<feature type="region of interest" description="Disordered" evidence="7">
    <location>
        <begin position="51"/>
        <end position="80"/>
    </location>
</feature>
<dbReference type="SMART" id="SM00066">
    <property type="entry name" value="GAL4"/>
    <property type="match status" value="1"/>
</dbReference>
<evidence type="ECO:0000256" key="6">
    <source>
        <dbReference type="ARBA" id="ARBA00023242"/>
    </source>
</evidence>
<evidence type="ECO:0000256" key="5">
    <source>
        <dbReference type="ARBA" id="ARBA00023163"/>
    </source>
</evidence>
<keyword evidence="4" id="KW-0238">DNA-binding</keyword>
<dbReference type="InterPro" id="IPR036864">
    <property type="entry name" value="Zn2-C6_fun-type_DNA-bd_sf"/>
</dbReference>
<keyword evidence="2" id="KW-0862">Zinc</keyword>
<proteinExistence type="predicted"/>
<dbReference type="GO" id="GO:0003677">
    <property type="term" value="F:DNA binding"/>
    <property type="evidence" value="ECO:0007669"/>
    <property type="project" value="UniProtKB-KW"/>
</dbReference>
<keyword evidence="3" id="KW-0805">Transcription regulation</keyword>
<dbReference type="OrthoDB" id="2593732at2759"/>
<evidence type="ECO:0000313" key="10">
    <source>
        <dbReference type="Proteomes" id="UP000254866"/>
    </source>
</evidence>
<evidence type="ECO:0000259" key="8">
    <source>
        <dbReference type="PROSITE" id="PS50048"/>
    </source>
</evidence>
<dbReference type="Pfam" id="PF00172">
    <property type="entry name" value="Zn_clus"/>
    <property type="match status" value="1"/>
</dbReference>
<dbReference type="PANTHER" id="PTHR36206">
    <property type="entry name" value="ASPERCRYPTIN BIOSYNTHESIS CLUSTER-SPECIFIC TRANSCRIPTION REGULATOR ATNN-RELATED"/>
    <property type="match status" value="1"/>
</dbReference>
<evidence type="ECO:0000256" key="1">
    <source>
        <dbReference type="ARBA" id="ARBA00022723"/>
    </source>
</evidence>
<feature type="domain" description="Zn(2)-C6 fungal-type" evidence="8">
    <location>
        <begin position="19"/>
        <end position="47"/>
    </location>
</feature>
<evidence type="ECO:0000256" key="7">
    <source>
        <dbReference type="SAM" id="MobiDB-lite"/>
    </source>
</evidence>
<keyword evidence="10" id="KW-1185">Reference proteome</keyword>
<evidence type="ECO:0000256" key="2">
    <source>
        <dbReference type="ARBA" id="ARBA00022833"/>
    </source>
</evidence>
<evidence type="ECO:0000313" key="9">
    <source>
        <dbReference type="EMBL" id="RDL38940.1"/>
    </source>
</evidence>
<keyword evidence="5" id="KW-0804">Transcription</keyword>
<keyword evidence="1" id="KW-0479">Metal-binding</keyword>
<dbReference type="PANTHER" id="PTHR36206:SF12">
    <property type="entry name" value="ASPERCRYPTIN BIOSYNTHESIS CLUSTER-SPECIFIC TRANSCRIPTION REGULATOR ATNN-RELATED"/>
    <property type="match status" value="1"/>
</dbReference>
<dbReference type="CDD" id="cd00067">
    <property type="entry name" value="GAL4"/>
    <property type="match status" value="1"/>
</dbReference>
<dbReference type="InterPro" id="IPR021858">
    <property type="entry name" value="Fun_TF"/>
</dbReference>
<name>A0A370TTV2_9HELO</name>
<organism evidence="9 10">
    <name type="scientific">Venustampulla echinocandica</name>
    <dbReference type="NCBI Taxonomy" id="2656787"/>
    <lineage>
        <taxon>Eukaryota</taxon>
        <taxon>Fungi</taxon>
        <taxon>Dikarya</taxon>
        <taxon>Ascomycota</taxon>
        <taxon>Pezizomycotina</taxon>
        <taxon>Leotiomycetes</taxon>
        <taxon>Helotiales</taxon>
        <taxon>Pleuroascaceae</taxon>
        <taxon>Venustampulla</taxon>
    </lineage>
</organism>
<sequence length="571" mass="63074">MKPKSSNRFRVCGTPSKTGCITCKIRRVKCGEEKPFCKRCTSTGRNCDGYAPPKAPDSSSRRSTPRSISKSPRYISGSPEAGPMEQRLLYFFRTFTAPKLSGYFSADFWERRVFQASNVEPSIQHAVTAIAAIHQDFVGWHQNKVLDPSIQAFAFRLYTQAISRLHQLMSTQSLQLDMTLIACICFITFDCLLGNHESAIIHLRAGLTILEDIKLRKSPCAHEWEREFAPLLLSLGTQAASFANLTQETDRSSLWMALRNAGISNPSYNFQTLDEARHSLDSLAADITVDRGSSSKWANEQELPSPIGPDNLMQMASIIAWTEGLDKFLSEPVPEGSATANKIRLGASLLKCHSLVYSIVIESPGLSEGKFHEVLRHCEYLVNARSSSPFPNEDLSFTADMGLIAPLFFTILQAPNPTIQQRAIDLLSRASGREGMWDANDALRIVGDVIGAPSQNIGLAIKPFLTSPTVPPSDARMRNIMSDRMIWPFGERCEYSSPHMMPSMKSEPAFSSPYLEPNSAVFPSPQTTPQFVMQGSSTFACCTQASQVPVAASAPQVLQQPLPSFDWVSFP</sequence>
<evidence type="ECO:0000256" key="3">
    <source>
        <dbReference type="ARBA" id="ARBA00023015"/>
    </source>
</evidence>
<dbReference type="Gene3D" id="4.10.240.10">
    <property type="entry name" value="Zn(2)-C6 fungal-type DNA-binding domain"/>
    <property type="match status" value="1"/>
</dbReference>